<reference evidence="2" key="2">
    <citation type="submission" date="2024-06" db="EMBL/GenBank/DDBJ databases">
        <authorList>
            <person name="Petrova K.O."/>
            <person name="Toshchakov S.V."/>
            <person name="Boltjanskaja Y.V."/>
            <person name="Kevbrin V.V."/>
        </authorList>
    </citation>
    <scope>NUCLEOTIDE SEQUENCE</scope>
    <source>
        <strain evidence="2">Z-710</strain>
    </source>
</reference>
<dbReference type="PROSITE" id="PS51257">
    <property type="entry name" value="PROKAR_LIPOPROTEIN"/>
    <property type="match status" value="1"/>
</dbReference>
<organism evidence="2">
    <name type="scientific">Proteinivorax hydrogeniformans</name>
    <dbReference type="NCBI Taxonomy" id="1826727"/>
    <lineage>
        <taxon>Bacteria</taxon>
        <taxon>Bacillati</taxon>
        <taxon>Bacillota</taxon>
        <taxon>Clostridia</taxon>
        <taxon>Eubacteriales</taxon>
        <taxon>Proteinivoracaceae</taxon>
        <taxon>Proteinivorax</taxon>
    </lineage>
</organism>
<dbReference type="RefSeq" id="WP_353892066.1">
    <property type="nucleotide sequence ID" value="NZ_CP159485.1"/>
</dbReference>
<sequence length="187" mass="20917">MLKKISFSNLCIGFACGIVATLCSLFMYIYFSYGLGVSVRVDLEKLLPQVNEMVTEVTKEQIPTHLEQAQSDIPGIIDEHMSGQINDAFLKIGDLKVALPEEMVGSMEKNFKQNVEYSMLELLANIDENELAQSIAADIESTAEVMLTEHFNDNIIQLKPTSFFTIPVTVIFNENDEVVPAMNLNFN</sequence>
<evidence type="ECO:0000256" key="1">
    <source>
        <dbReference type="SAM" id="Phobius"/>
    </source>
</evidence>
<feature type="transmembrane region" description="Helical" evidence="1">
    <location>
        <begin position="7"/>
        <end position="31"/>
    </location>
</feature>
<keyword evidence="1" id="KW-0472">Membrane</keyword>
<keyword evidence="1" id="KW-0812">Transmembrane</keyword>
<accession>A0AAU8HP18</accession>
<evidence type="ECO:0000313" key="2">
    <source>
        <dbReference type="EMBL" id="XCI27488.1"/>
    </source>
</evidence>
<gene>
    <name evidence="2" type="ORF">PRVXH_001390</name>
</gene>
<protein>
    <submittedName>
        <fullName evidence="2">Uncharacterized protein</fullName>
    </submittedName>
</protein>
<dbReference type="AlphaFoldDB" id="A0AAU8HP18"/>
<name>A0AAU8HP18_9FIRM</name>
<dbReference type="EMBL" id="CP159485">
    <property type="protein sequence ID" value="XCI27488.1"/>
    <property type="molecule type" value="Genomic_DNA"/>
</dbReference>
<proteinExistence type="predicted"/>
<keyword evidence="1" id="KW-1133">Transmembrane helix</keyword>
<reference evidence="2" key="1">
    <citation type="journal article" date="2018" name="Antonie Van Leeuwenhoek">
        <title>Proteinivorax hydrogeniformans sp. nov., an anaerobic, haloalkaliphilic bacterium fermenting proteinaceous compounds with high hydrogen production.</title>
        <authorList>
            <person name="Boltyanskaya Y."/>
            <person name="Detkova E."/>
            <person name="Pimenov N."/>
            <person name="Kevbrin V."/>
        </authorList>
    </citation>
    <scope>NUCLEOTIDE SEQUENCE</scope>
    <source>
        <strain evidence="2">Z-710</strain>
    </source>
</reference>